<feature type="binding site" evidence="7">
    <location>
        <position position="30"/>
    </location>
    <ligand>
        <name>3-phosphoshikimate</name>
        <dbReference type="ChEBI" id="CHEBI:145989"/>
    </ligand>
</feature>
<feature type="binding site" evidence="7">
    <location>
        <position position="419"/>
    </location>
    <ligand>
        <name>phosphoenolpyruvate</name>
        <dbReference type="ChEBI" id="CHEBI:58702"/>
    </ligand>
</feature>
<keyword evidence="7" id="KW-0963">Cytoplasm</keyword>
<name>A0ABP3RYM0_9ACTN</name>
<comment type="subunit">
    <text evidence="7">Monomer.</text>
</comment>
<feature type="binding site" evidence="7">
    <location>
        <position position="180"/>
    </location>
    <ligand>
        <name>3-phosphoshikimate</name>
        <dbReference type="ChEBI" id="CHEBI:145989"/>
    </ligand>
</feature>
<dbReference type="PROSITE" id="PS00104">
    <property type="entry name" value="EPSP_SYNTHASE_1"/>
    <property type="match status" value="1"/>
</dbReference>
<reference evidence="10" key="1">
    <citation type="journal article" date="2019" name="Int. J. Syst. Evol. Microbiol.">
        <title>The Global Catalogue of Microorganisms (GCM) 10K type strain sequencing project: providing services to taxonomists for standard genome sequencing and annotation.</title>
        <authorList>
            <consortium name="The Broad Institute Genomics Platform"/>
            <consortium name="The Broad Institute Genome Sequencing Center for Infectious Disease"/>
            <person name="Wu L."/>
            <person name="Ma J."/>
        </authorList>
    </citation>
    <scope>NUCLEOTIDE SEQUENCE [LARGE SCALE GENOMIC DNA]</scope>
    <source>
        <strain evidence="10">JCM 10671</strain>
    </source>
</reference>
<feature type="binding site" evidence="7">
    <location>
        <position position="207"/>
    </location>
    <ligand>
        <name>3-phosphoshikimate</name>
        <dbReference type="ChEBI" id="CHEBI:145989"/>
    </ligand>
</feature>
<evidence type="ECO:0000256" key="1">
    <source>
        <dbReference type="ARBA" id="ARBA00004811"/>
    </source>
</evidence>
<dbReference type="PROSITE" id="PS00885">
    <property type="entry name" value="EPSP_SYNTHASE_2"/>
    <property type="match status" value="1"/>
</dbReference>
<protein>
    <recommendedName>
        <fullName evidence="7">3-phosphoshikimate 1-carboxyvinyltransferase</fullName>
        <ecNumber evidence="7">2.5.1.19</ecNumber>
    </recommendedName>
    <alternativeName>
        <fullName evidence="7">5-enolpyruvylshikimate-3-phosphate synthase</fullName>
        <shortName evidence="7">EPSP synthase</shortName>
        <shortName evidence="7">EPSPS</shortName>
    </alternativeName>
</protein>
<dbReference type="HAMAP" id="MF_00210">
    <property type="entry name" value="EPSP_synth"/>
    <property type="match status" value="1"/>
</dbReference>
<feature type="binding site" evidence="7">
    <location>
        <position position="130"/>
    </location>
    <ligand>
        <name>phosphoenolpyruvate</name>
        <dbReference type="ChEBI" id="CHEBI:58702"/>
    </ligand>
</feature>
<dbReference type="Pfam" id="PF00275">
    <property type="entry name" value="EPSP_synthase"/>
    <property type="match status" value="1"/>
</dbReference>
<evidence type="ECO:0000256" key="6">
    <source>
        <dbReference type="ARBA" id="ARBA00044633"/>
    </source>
</evidence>
<dbReference type="Proteomes" id="UP001500957">
    <property type="component" value="Unassembled WGS sequence"/>
</dbReference>
<keyword evidence="3 7" id="KW-0028">Amino-acid biosynthesis</keyword>
<comment type="catalytic activity">
    <reaction evidence="6">
        <text>3-phosphoshikimate + phosphoenolpyruvate = 5-O-(1-carboxyvinyl)-3-phosphoshikimate + phosphate</text>
        <dbReference type="Rhea" id="RHEA:21256"/>
        <dbReference type="ChEBI" id="CHEBI:43474"/>
        <dbReference type="ChEBI" id="CHEBI:57701"/>
        <dbReference type="ChEBI" id="CHEBI:58702"/>
        <dbReference type="ChEBI" id="CHEBI:145989"/>
        <dbReference type="EC" id="2.5.1.19"/>
    </reaction>
    <physiologicalReaction direction="left-to-right" evidence="6">
        <dbReference type="Rhea" id="RHEA:21257"/>
    </physiologicalReaction>
</comment>
<comment type="similarity">
    <text evidence="2 7">Belongs to the EPSP synthase family.</text>
</comment>
<sequence>MTADGTDGLWTAPLAAGPVSATVQVPGSKSITNRALLLAALADGPSTIRRPLRSRDTDLMLGAVRALGTAVREEPGAGAGPDWVVEPQPLRGPAAVDCGLAGTVMRFVPPVAVLADGDISFDGDPRARERPMGPVLEALRHLGAGITVDGGGPDRLPFTVAGRGSLPGGNVQIDASASSQFVSGLLLAAPRYDKGVDVVHVGPPVPSLPHIRMTILMLRQAGVDVEDETPQRWRVGPGPIRARDVDVEPDLSNAAPFLATALVTGGEVTVGGWPSTTTQPGDSLRDLLARMGAECRLGRSGLVVRGRGRVLGIDADLREVSELAPTIAGIAALADTPSTLRGIGHMRGHETDRLAALATEINNLGGDVSETRDGLRIRPRPLHGGVFRTYADHRMATTGALLGLVVPGIQVEDIGTTAKTLPEFVDLWTGMLGGAG</sequence>
<dbReference type="CDD" id="cd01556">
    <property type="entry name" value="EPSP_synthase"/>
    <property type="match status" value="1"/>
</dbReference>
<dbReference type="InterPro" id="IPR036968">
    <property type="entry name" value="Enolpyruvate_Tfrase_sf"/>
</dbReference>
<dbReference type="PANTHER" id="PTHR21090:SF5">
    <property type="entry name" value="PENTAFUNCTIONAL AROM POLYPEPTIDE"/>
    <property type="match status" value="1"/>
</dbReference>
<comment type="subcellular location">
    <subcellularLocation>
        <location evidence="7">Cytoplasm</location>
    </subcellularLocation>
</comment>
<keyword evidence="4 7" id="KW-0808">Transferase</keyword>
<feature type="binding site" evidence="7">
    <location>
        <position position="29"/>
    </location>
    <ligand>
        <name>3-phosphoshikimate</name>
        <dbReference type="ChEBI" id="CHEBI:145989"/>
    </ligand>
</feature>
<dbReference type="Gene3D" id="3.65.10.10">
    <property type="entry name" value="Enolpyruvate transferase domain"/>
    <property type="match status" value="2"/>
</dbReference>
<dbReference type="EMBL" id="BAAAHE010000019">
    <property type="protein sequence ID" value="GAA0621254.1"/>
    <property type="molecule type" value="Genomic_DNA"/>
</dbReference>
<evidence type="ECO:0000256" key="4">
    <source>
        <dbReference type="ARBA" id="ARBA00022679"/>
    </source>
</evidence>
<gene>
    <name evidence="7 9" type="primary">aroA</name>
    <name evidence="9" type="ORF">GCM10009547_24900</name>
</gene>
<dbReference type="RefSeq" id="WP_344605139.1">
    <property type="nucleotide sequence ID" value="NZ_BAAAHE010000019.1"/>
</dbReference>
<feature type="binding site" evidence="7">
    <location>
        <position position="102"/>
    </location>
    <ligand>
        <name>phosphoenolpyruvate</name>
        <dbReference type="ChEBI" id="CHEBI:58702"/>
    </ligand>
</feature>
<feature type="binding site" evidence="7">
    <location>
        <position position="353"/>
    </location>
    <ligand>
        <name>phosphoenolpyruvate</name>
        <dbReference type="ChEBI" id="CHEBI:58702"/>
    </ligand>
</feature>
<feature type="binding site" evidence="7">
    <location>
        <position position="394"/>
    </location>
    <ligand>
        <name>phosphoenolpyruvate</name>
        <dbReference type="ChEBI" id="CHEBI:58702"/>
    </ligand>
</feature>
<evidence type="ECO:0000256" key="2">
    <source>
        <dbReference type="ARBA" id="ARBA00009948"/>
    </source>
</evidence>
<dbReference type="InterPro" id="IPR023193">
    <property type="entry name" value="EPSP_synthase_CS"/>
</dbReference>
<dbReference type="PIRSF" id="PIRSF000505">
    <property type="entry name" value="EPSPS"/>
    <property type="match status" value="1"/>
</dbReference>
<dbReference type="EC" id="2.5.1.19" evidence="7"/>
<evidence type="ECO:0000256" key="3">
    <source>
        <dbReference type="ARBA" id="ARBA00022605"/>
    </source>
</evidence>
<dbReference type="SUPFAM" id="SSF55205">
    <property type="entry name" value="EPT/RTPC-like"/>
    <property type="match status" value="1"/>
</dbReference>
<feature type="binding site" evidence="7">
    <location>
        <position position="29"/>
    </location>
    <ligand>
        <name>phosphoenolpyruvate</name>
        <dbReference type="ChEBI" id="CHEBI:58702"/>
    </ligand>
</feature>
<organism evidence="9 10">
    <name type="scientific">Sporichthya brevicatena</name>
    <dbReference type="NCBI Taxonomy" id="171442"/>
    <lineage>
        <taxon>Bacteria</taxon>
        <taxon>Bacillati</taxon>
        <taxon>Actinomycetota</taxon>
        <taxon>Actinomycetes</taxon>
        <taxon>Sporichthyales</taxon>
        <taxon>Sporichthyaceae</taxon>
        <taxon>Sporichthya</taxon>
    </lineage>
</organism>
<feature type="domain" description="Enolpyruvate transferase" evidence="8">
    <location>
        <begin position="17"/>
        <end position="426"/>
    </location>
</feature>
<proteinExistence type="inferred from homology"/>
<feature type="binding site" evidence="7">
    <location>
        <position position="179"/>
    </location>
    <ligand>
        <name>3-phosphoshikimate</name>
        <dbReference type="ChEBI" id="CHEBI:145989"/>
    </ligand>
</feature>
<comment type="pathway">
    <text evidence="1 7">Metabolic intermediate biosynthesis; chorismate biosynthesis; chorismate from D-erythrose 4-phosphate and phosphoenolpyruvate: step 6/7.</text>
</comment>
<evidence type="ECO:0000259" key="8">
    <source>
        <dbReference type="Pfam" id="PF00275"/>
    </source>
</evidence>
<accession>A0ABP3RYM0</accession>
<keyword evidence="5 7" id="KW-0057">Aromatic amino acid biosynthesis</keyword>
<comment type="caution">
    <text evidence="9">The sequence shown here is derived from an EMBL/GenBank/DDBJ whole genome shotgun (WGS) entry which is preliminary data.</text>
</comment>
<dbReference type="InterPro" id="IPR013792">
    <property type="entry name" value="RNA3'P_cycl/enolpyr_Trfase_a/b"/>
</dbReference>
<evidence type="ECO:0000313" key="10">
    <source>
        <dbReference type="Proteomes" id="UP001500957"/>
    </source>
</evidence>
<feature type="active site" description="Proton acceptor" evidence="7">
    <location>
        <position position="322"/>
    </location>
</feature>
<comment type="caution">
    <text evidence="7">Lacks conserved residue(s) required for the propagation of feature annotation.</text>
</comment>
<feature type="binding site" evidence="7">
    <location>
        <position position="180"/>
    </location>
    <ligand>
        <name>phosphoenolpyruvate</name>
        <dbReference type="ChEBI" id="CHEBI:58702"/>
    </ligand>
</feature>
<feature type="binding site" evidence="7">
    <location>
        <position position="322"/>
    </location>
    <ligand>
        <name>3-phosphoshikimate</name>
        <dbReference type="ChEBI" id="CHEBI:145989"/>
    </ligand>
</feature>
<dbReference type="NCBIfam" id="TIGR01356">
    <property type="entry name" value="aroA"/>
    <property type="match status" value="1"/>
</dbReference>
<dbReference type="PANTHER" id="PTHR21090">
    <property type="entry name" value="AROM/DEHYDROQUINATE SYNTHASE"/>
    <property type="match status" value="1"/>
</dbReference>
<evidence type="ECO:0000313" key="9">
    <source>
        <dbReference type="EMBL" id="GAA0621254.1"/>
    </source>
</evidence>
<evidence type="ECO:0000256" key="5">
    <source>
        <dbReference type="ARBA" id="ARBA00023141"/>
    </source>
</evidence>
<dbReference type="InterPro" id="IPR001986">
    <property type="entry name" value="Enolpyruvate_Tfrase_dom"/>
</dbReference>
<keyword evidence="10" id="KW-1185">Reference proteome</keyword>
<evidence type="ECO:0000256" key="7">
    <source>
        <dbReference type="HAMAP-Rule" id="MF_00210"/>
    </source>
</evidence>
<feature type="binding site" evidence="7">
    <location>
        <position position="178"/>
    </location>
    <ligand>
        <name>3-phosphoshikimate</name>
        <dbReference type="ChEBI" id="CHEBI:145989"/>
    </ligand>
</feature>
<feature type="binding site" evidence="7">
    <location>
        <position position="34"/>
    </location>
    <ligand>
        <name>3-phosphoshikimate</name>
        <dbReference type="ChEBI" id="CHEBI:145989"/>
    </ligand>
</feature>
<feature type="binding site" evidence="7">
    <location>
        <position position="349"/>
    </location>
    <ligand>
        <name>3-phosphoshikimate</name>
        <dbReference type="ChEBI" id="CHEBI:145989"/>
    </ligand>
</feature>
<comment type="function">
    <text evidence="7">Catalyzes the transfer of the enolpyruvyl moiety of phosphoenolpyruvate (PEP) to the 5-hydroxyl of shikimate-3-phosphate (S3P) to produce enolpyruvyl shikimate-3-phosphate and inorganic phosphate.</text>
</comment>
<dbReference type="InterPro" id="IPR006264">
    <property type="entry name" value="EPSP_synthase"/>
</dbReference>